<gene>
    <name evidence="4" type="ORF">ID810_06240</name>
</gene>
<sequence>MSATDIISRVSGYDPDGGDGARRMFERDKEVLRSIGVPLVVESVAGEPCYRVDEDHYVLPPLRLQAEDVAVLELAASAWRDGTLPQPARRALTKLLAVAPARTGQEVVPDLSIDLAGQDVPTVLLTAIEERRRVSFDYLSARTGTVRHRIVEPYRLRLSEGAWYLDARDTRVAPPPAAGSSGASGSSGSSDDGRRVFRLARLRGEVSVVSEPGAFTPDPEPGTDPEAHAAAVLALAPGRAHALRRRGQEPAAQPRRRAPEGWDVVAVAYEDLMVMAGGLAALADAVVVLEPEALREAVLDHLRGAAALGKEQ</sequence>
<feature type="domain" description="WCX" evidence="3">
    <location>
        <begin position="231"/>
        <end position="306"/>
    </location>
</feature>
<dbReference type="InterPro" id="IPR026881">
    <property type="entry name" value="WYL_dom"/>
</dbReference>
<proteinExistence type="predicted"/>
<reference evidence="4 5" key="1">
    <citation type="submission" date="2020-11" db="EMBL/GenBank/DDBJ databases">
        <title>Actinomyces sp. ZJ750.</title>
        <authorList>
            <person name="Zhou J."/>
        </authorList>
    </citation>
    <scope>NUCLEOTIDE SEQUENCE [LARGE SCALE GENOMIC DNA]</scope>
    <source>
        <strain evidence="4 5">ZJ750</strain>
    </source>
</reference>
<dbReference type="InterPro" id="IPR051534">
    <property type="entry name" value="CBASS_pafABC_assoc_protein"/>
</dbReference>
<feature type="domain" description="WYL" evidence="2">
    <location>
        <begin position="122"/>
        <end position="170"/>
    </location>
</feature>
<keyword evidence="5" id="KW-1185">Reference proteome</keyword>
<dbReference type="AlphaFoldDB" id="A0A7T0LMP4"/>
<evidence type="ECO:0000259" key="3">
    <source>
        <dbReference type="Pfam" id="PF25583"/>
    </source>
</evidence>
<dbReference type="PANTHER" id="PTHR34580">
    <property type="match status" value="1"/>
</dbReference>
<organism evidence="4 5">
    <name type="scientific">Actinomyces respiraculi</name>
    <dbReference type="NCBI Taxonomy" id="2744574"/>
    <lineage>
        <taxon>Bacteria</taxon>
        <taxon>Bacillati</taxon>
        <taxon>Actinomycetota</taxon>
        <taxon>Actinomycetes</taxon>
        <taxon>Actinomycetales</taxon>
        <taxon>Actinomycetaceae</taxon>
        <taxon>Actinomyces</taxon>
    </lineage>
</organism>
<evidence type="ECO:0000256" key="1">
    <source>
        <dbReference type="SAM" id="MobiDB-lite"/>
    </source>
</evidence>
<name>A0A7T0LMP4_9ACTO</name>
<dbReference type="Pfam" id="PF13280">
    <property type="entry name" value="WYL"/>
    <property type="match status" value="1"/>
</dbReference>
<dbReference type="KEGG" id="arep:ID810_06240"/>
<accession>A0A7T0LMP4</accession>
<dbReference type="PROSITE" id="PS52050">
    <property type="entry name" value="WYL"/>
    <property type="match status" value="1"/>
</dbReference>
<protein>
    <submittedName>
        <fullName evidence="4">WYL domain-containing protein</fullName>
    </submittedName>
</protein>
<evidence type="ECO:0000259" key="2">
    <source>
        <dbReference type="Pfam" id="PF13280"/>
    </source>
</evidence>
<dbReference type="Pfam" id="PF25583">
    <property type="entry name" value="WCX"/>
    <property type="match status" value="1"/>
</dbReference>
<dbReference type="PANTHER" id="PTHR34580:SF3">
    <property type="entry name" value="PROTEIN PAFB"/>
    <property type="match status" value="1"/>
</dbReference>
<evidence type="ECO:0000313" key="5">
    <source>
        <dbReference type="Proteomes" id="UP000594637"/>
    </source>
</evidence>
<dbReference type="InterPro" id="IPR057727">
    <property type="entry name" value="WCX_dom"/>
</dbReference>
<feature type="region of interest" description="Disordered" evidence="1">
    <location>
        <begin position="1"/>
        <end position="21"/>
    </location>
</feature>
<dbReference type="Proteomes" id="UP000594637">
    <property type="component" value="Chromosome"/>
</dbReference>
<evidence type="ECO:0000313" key="4">
    <source>
        <dbReference type="EMBL" id="QPL06589.1"/>
    </source>
</evidence>
<dbReference type="EMBL" id="CP063989">
    <property type="protein sequence ID" value="QPL06589.1"/>
    <property type="molecule type" value="Genomic_DNA"/>
</dbReference>